<feature type="non-terminal residue" evidence="2">
    <location>
        <position position="1"/>
    </location>
</feature>
<evidence type="ECO:0000256" key="1">
    <source>
        <dbReference type="SAM" id="MobiDB-lite"/>
    </source>
</evidence>
<dbReference type="EMBL" id="GEEE01003876">
    <property type="protein sequence ID" value="JAP59349.1"/>
    <property type="molecule type" value="Transcribed_RNA"/>
</dbReference>
<accession>A0A0X3Q5H1</accession>
<feature type="compositionally biased region" description="Basic and acidic residues" evidence="1">
    <location>
        <begin position="572"/>
        <end position="581"/>
    </location>
</feature>
<dbReference type="AlphaFoldDB" id="A0A0X3Q5H1"/>
<feature type="region of interest" description="Disordered" evidence="1">
    <location>
        <begin position="266"/>
        <end position="285"/>
    </location>
</feature>
<evidence type="ECO:0000313" key="2">
    <source>
        <dbReference type="EMBL" id="JAP59349.1"/>
    </source>
</evidence>
<feature type="compositionally biased region" description="Polar residues" evidence="1">
    <location>
        <begin position="266"/>
        <end position="279"/>
    </location>
</feature>
<protein>
    <submittedName>
        <fullName evidence="2">Uncharacterized protein</fullName>
    </submittedName>
</protein>
<proteinExistence type="predicted"/>
<name>A0A0X3Q5H1_SCHSO</name>
<organism evidence="2">
    <name type="scientific">Schistocephalus solidus</name>
    <name type="common">Tapeworm</name>
    <dbReference type="NCBI Taxonomy" id="70667"/>
    <lineage>
        <taxon>Eukaryota</taxon>
        <taxon>Metazoa</taxon>
        <taxon>Spiralia</taxon>
        <taxon>Lophotrochozoa</taxon>
        <taxon>Platyhelminthes</taxon>
        <taxon>Cestoda</taxon>
        <taxon>Eucestoda</taxon>
        <taxon>Diphyllobothriidea</taxon>
        <taxon>Diphyllobothriidae</taxon>
        <taxon>Schistocephalus</taxon>
    </lineage>
</organism>
<gene>
    <name evidence="2" type="ORF">TR153278</name>
</gene>
<sequence length="1276" mass="142224">QSLRNQFLVVNLIFDKLKHSRPTEVRRPLFSEYSVMQKSRSVHYLQVPSNELLKKPNSSLLVQARRQGLNSSFNLPDSGIDSLKMNSISENAGHLGDFDAFGCNLRPSPALSNKRPTSMMISNEKDFLESSFSKNENISSHGQLTLDLIPDREPPRRHEFRSPVHFIDFAKNLIEGFRLYIDKYENIMRFYPENNTLRWRINLLQKKLTTVTKLLDDYQAILGPGYLDSATSPDVVRYQSNKKSMNRFSSLLSLFNVRQDHKFGSNNFLPETSRNSGSTGKAAAAAKNYGLPAQQQQQQHPQEDRLRRIEEQVGRLSGCFHLCADAVTGSTLGLSSKDYCVQIELQPLCQQQPSRMSLSGAGRRNSLLLPLEHPEGSSPSLTDSSTPFCWSFKLSANKTGFYASTSNVNASVTGYVPPNSTYALSETTHDLSPEPFTAFVATVFEERGRKLDLVFSETKAVNSFFSPYNLPLRINFTVLGVPFVNVHIFWIPLTTMDSDQLSSPESSLRIAGHFYRTADDHSDLNSVSSRRSQASNQDYNQTFSSTSFASSLETGEYSDVHVLPIESQSKFSERRKEKLEDGQPMTYQDVSSAESSVIYENAKEVSHFDESSLGHIVEQLREQLEYLSRTPCRYTQVLLATSDSLERLCEFMVSDENREDDPQIAVDSLSRTKNHETHSDKALEGLSQDPTEALCMLDTAVDFAQSAINNYLTEPPLTVGSDRRVQAQPSISSFNSFDDSAAALHTSMTSGWTELDDVIRWHLQNIRQLLSGLSSSPEIFGMLNDPSGGAGSNGSPHGTLKTSENVLPVHQDLTAMALQDQADILVALAGVVNYYAETQNHCQTVSNTNCLDYGGTRSNSLLPKDFWRLVWGQEAESISRSRNSLHRLSAYSTQSTISLLLPRQKLLEYFFSLCRDGCHFTDEDDVLQAAMEDLLDQMTDADITDHSWAYIPLTQLCLRLRPSTLVMAASTLKPSGIPNHAGRSPVFRPGSAQRQDLALFNILRYIRSQTRLQRQLRQHDEEAVYQTLETFLANARGAKRRQCGRISVNTFICIALNLINSEPSLTSLAADVIKELTRITSELSVIDSGSASMPFLRVAGPCHLFAKALNAFAQNLGTSRLPRERESRVDTSRTNSRLLPTPAFQNKRMGVGGAFSPISSTLLWGIQSRAAEEYRMASLAAYSVIFGSTGPAYNSGDAEINSRQQYQQRGPGRISETVMLLRGADTVSLHSGVYLLSVEDESPRVRSLALEASKTHRSNLGLSRAKFRSTNSIITE</sequence>
<reference evidence="2" key="1">
    <citation type="submission" date="2016-01" db="EMBL/GenBank/DDBJ databases">
        <title>Reference transcriptome for the parasite Schistocephalus solidus: insights into the molecular evolution of parasitism.</title>
        <authorList>
            <person name="Hebert F.O."/>
            <person name="Grambauer S."/>
            <person name="Barber I."/>
            <person name="Landry C.R."/>
            <person name="Aubin-Horth N."/>
        </authorList>
    </citation>
    <scope>NUCLEOTIDE SEQUENCE</scope>
</reference>
<feature type="region of interest" description="Disordered" evidence="1">
    <location>
        <begin position="572"/>
        <end position="592"/>
    </location>
</feature>